<keyword evidence="5" id="KW-0716">Sensory transduction</keyword>
<evidence type="ECO:0000256" key="8">
    <source>
        <dbReference type="ARBA" id="ARBA00022777"/>
    </source>
</evidence>
<keyword evidence="8" id="KW-0418">Kinase</keyword>
<keyword evidence="10" id="KW-0157">Chromophore</keyword>
<feature type="modified residue" description="4-aspartylphosphate" evidence="12">
    <location>
        <position position="793"/>
    </location>
</feature>
<evidence type="ECO:0000256" key="5">
    <source>
        <dbReference type="ARBA" id="ARBA00022606"/>
    </source>
</evidence>
<reference evidence="15" key="1">
    <citation type="journal article" date="2022" name="Toxins">
        <title>Genomic Analysis of Sphingopyxis sp. USTB-05 for Biodegrading Cyanobacterial Hepatotoxins.</title>
        <authorList>
            <person name="Liu C."/>
            <person name="Xu Q."/>
            <person name="Zhao Z."/>
            <person name="Zhang H."/>
            <person name="Liu X."/>
            <person name="Yin C."/>
            <person name="Liu Y."/>
            <person name="Yan H."/>
        </authorList>
    </citation>
    <scope>NUCLEOTIDE SEQUENCE</scope>
    <source>
        <strain evidence="15">NBD5</strain>
    </source>
</reference>
<evidence type="ECO:0000256" key="10">
    <source>
        <dbReference type="ARBA" id="ARBA00022991"/>
    </source>
</evidence>
<keyword evidence="3" id="KW-0600">Photoreceptor protein</keyword>
<evidence type="ECO:0000256" key="9">
    <source>
        <dbReference type="ARBA" id="ARBA00022840"/>
    </source>
</evidence>
<dbReference type="SUPFAM" id="SSF55785">
    <property type="entry name" value="PYP-like sensor domain (PAS domain)"/>
    <property type="match status" value="1"/>
</dbReference>
<keyword evidence="11" id="KW-0675">Receptor</keyword>
<dbReference type="Pfam" id="PF08446">
    <property type="entry name" value="PAS_2"/>
    <property type="match status" value="1"/>
</dbReference>
<dbReference type="PIRSF" id="PIRSF036397">
    <property type="entry name" value="Bactrphtchrm_rec"/>
    <property type="match status" value="1"/>
</dbReference>
<evidence type="ECO:0000259" key="13">
    <source>
        <dbReference type="PROSITE" id="PS50046"/>
    </source>
</evidence>
<dbReference type="InterPro" id="IPR013515">
    <property type="entry name" value="Phytochrome_cen-reg"/>
</dbReference>
<keyword evidence="6" id="KW-0808">Transferase</keyword>
<feature type="domain" description="Response regulatory" evidence="14">
    <location>
        <begin position="743"/>
        <end position="854"/>
    </location>
</feature>
<accession>A0ABY4XAW2</accession>
<dbReference type="Pfam" id="PF00360">
    <property type="entry name" value="PHY"/>
    <property type="match status" value="1"/>
</dbReference>
<dbReference type="InterPro" id="IPR003018">
    <property type="entry name" value="GAF"/>
</dbReference>
<dbReference type="PROSITE" id="PS50046">
    <property type="entry name" value="PHYTOCHROME_2"/>
    <property type="match status" value="1"/>
</dbReference>
<dbReference type="EMBL" id="CP084930">
    <property type="protein sequence ID" value="USI73835.1"/>
    <property type="molecule type" value="Genomic_DNA"/>
</dbReference>
<dbReference type="InterPro" id="IPR009219">
    <property type="entry name" value="Bactrphtchr_CheY"/>
</dbReference>
<dbReference type="PROSITE" id="PS50110">
    <property type="entry name" value="RESPONSE_REGULATORY"/>
    <property type="match status" value="1"/>
</dbReference>
<evidence type="ECO:0000256" key="11">
    <source>
        <dbReference type="ARBA" id="ARBA00023170"/>
    </source>
</evidence>
<evidence type="ECO:0000256" key="2">
    <source>
        <dbReference type="ARBA" id="ARBA00012438"/>
    </source>
</evidence>
<gene>
    <name evidence="15" type="ORF">LHA26_05040</name>
</gene>
<evidence type="ECO:0000259" key="14">
    <source>
        <dbReference type="PROSITE" id="PS50110"/>
    </source>
</evidence>
<name>A0ABY4XAW2_9SPHN</name>
<dbReference type="InterPro" id="IPR036890">
    <property type="entry name" value="HATPase_C_sf"/>
</dbReference>
<dbReference type="EC" id="2.7.13.3" evidence="2"/>
<dbReference type="PRINTS" id="PR01033">
    <property type="entry name" value="PHYTOCHROME"/>
</dbReference>
<dbReference type="Pfam" id="PF01590">
    <property type="entry name" value="GAF"/>
    <property type="match status" value="1"/>
</dbReference>
<feature type="domain" description="Phytochrome chromophore attachment site" evidence="13">
    <location>
        <begin position="148"/>
        <end position="305"/>
    </location>
</feature>
<comment type="catalytic activity">
    <reaction evidence="1">
        <text>ATP + protein L-histidine = ADP + protein N-phospho-L-histidine.</text>
        <dbReference type="EC" id="2.7.13.3"/>
    </reaction>
</comment>
<dbReference type="RefSeq" id="WP_252167641.1">
    <property type="nucleotide sequence ID" value="NZ_CP084930.1"/>
</dbReference>
<dbReference type="InterPro" id="IPR029016">
    <property type="entry name" value="GAF-like_dom_sf"/>
</dbReference>
<dbReference type="Pfam" id="PF07536">
    <property type="entry name" value="HWE_HK"/>
    <property type="match status" value="1"/>
</dbReference>
<evidence type="ECO:0000256" key="6">
    <source>
        <dbReference type="ARBA" id="ARBA00022679"/>
    </source>
</evidence>
<dbReference type="SMART" id="SM00911">
    <property type="entry name" value="HWE_HK"/>
    <property type="match status" value="1"/>
</dbReference>
<dbReference type="InterPro" id="IPR001294">
    <property type="entry name" value="Phytochrome"/>
</dbReference>
<dbReference type="Gene3D" id="3.40.50.2300">
    <property type="match status" value="1"/>
</dbReference>
<dbReference type="InterPro" id="IPR043150">
    <property type="entry name" value="Phytochrome_PHY_sf"/>
</dbReference>
<dbReference type="Gene3D" id="3.30.565.10">
    <property type="entry name" value="Histidine kinase-like ATPase, C-terminal domain"/>
    <property type="match status" value="1"/>
</dbReference>
<dbReference type="SUPFAM" id="SSF52172">
    <property type="entry name" value="CheY-like"/>
    <property type="match status" value="1"/>
</dbReference>
<dbReference type="InterPro" id="IPR001789">
    <property type="entry name" value="Sig_transdc_resp-reg_receiver"/>
</dbReference>
<dbReference type="SUPFAM" id="SSF55781">
    <property type="entry name" value="GAF domain-like"/>
    <property type="match status" value="2"/>
</dbReference>
<sequence length="857" mass="92397">MIQPLAPAGAPAVDLSNCDREPIHIPGLIQSFGFLLALTSDWMVARASANSEAFIGQPAAALIGRPVLDILGGEAVHAIRNRVALLRGPDATERLFALPVQGVEQRFDCAVHLANGGIVVELEPCHPELGDGAGLVRSMMARLDQAETLDGFLREGARQIRALTGFDRVMVYRFHANGDGEVVAEAARSGIGSFLGLNYPHTDIPAQARRLYERNLFRIIADVAAPPVPIVPALDESGRPLDLSLAVLRAVSPIHIEYLTNMGVGASLSVSILLEGKLWGLFACHHYGPRCPGLERRSLTELFGQMFAMKLETIERRAAAAFADRARAVGDRLLVQLAGNESLRDDPAWLAETIGDAIPSDGIGVIVNGQIALAGLTPREDAFVRLVRELNRTTAGRVFATDSIAGFFPEAAEWGHQAVGMLALPISRSPRDYVVLFRQEMVRSVRWAGDPHTPKSFGPNGDRLSPRKSFEAWSETVQGRSLAFSPAELDVAEKLRGTLIEVVLRMSDEAHAERQLAAERQELLIAELNHRVRNILALIRGLVRQSRGSTGSVEEFVRELDARIHALARAHNQITADHWNPAPVRGLIETEAEAYLGGASGRVQATGPDVLLSPNAFSTLALVIHELVTNSAKYGSLSDSGRVETHWAIREDGALILDWREIGGPAVTAPRRQGFGSTIIRRSIPYDLGGEAEVEFALTGLRAHFVIPAAHVGRRPGAAAREASAPAVRPAEPRTRPSLPAGPVLLVEDSLIIAMDAEDILVRLGAERVLTANSVRAGLEEIALETPVLAILDVNLGPETSLPIADRLKALGVPYLFATGYGEQAQLPEPHAQIPVVQKPYTQDGVEQALRAVLPTP</sequence>
<protein>
    <recommendedName>
        <fullName evidence="2">histidine kinase</fullName>
        <ecNumber evidence="2">2.7.13.3</ecNumber>
    </recommendedName>
</protein>
<dbReference type="PANTHER" id="PTHR41523">
    <property type="entry name" value="TWO-COMPONENT SYSTEM SENSOR PROTEIN"/>
    <property type="match status" value="1"/>
</dbReference>
<dbReference type="SMART" id="SM00065">
    <property type="entry name" value="GAF"/>
    <property type="match status" value="1"/>
</dbReference>
<organism evidence="15 16">
    <name type="scientific">Sphingomonas morindae</name>
    <dbReference type="NCBI Taxonomy" id="1541170"/>
    <lineage>
        <taxon>Bacteria</taxon>
        <taxon>Pseudomonadati</taxon>
        <taxon>Pseudomonadota</taxon>
        <taxon>Alphaproteobacteria</taxon>
        <taxon>Sphingomonadales</taxon>
        <taxon>Sphingomonadaceae</taxon>
        <taxon>Sphingomonas</taxon>
    </lineage>
</organism>
<evidence type="ECO:0000256" key="3">
    <source>
        <dbReference type="ARBA" id="ARBA00022543"/>
    </source>
</evidence>
<dbReference type="Gene3D" id="3.30.450.270">
    <property type="match status" value="1"/>
</dbReference>
<keyword evidence="16" id="KW-1185">Reference proteome</keyword>
<evidence type="ECO:0000256" key="12">
    <source>
        <dbReference type="PROSITE-ProRule" id="PRU00169"/>
    </source>
</evidence>
<dbReference type="Gene3D" id="3.30.450.40">
    <property type="match status" value="1"/>
</dbReference>
<dbReference type="InterPro" id="IPR011102">
    <property type="entry name" value="Sig_transdc_His_kinase_HWE"/>
</dbReference>
<dbReference type="Gene3D" id="3.30.450.20">
    <property type="entry name" value="PAS domain"/>
    <property type="match status" value="1"/>
</dbReference>
<evidence type="ECO:0000256" key="4">
    <source>
        <dbReference type="ARBA" id="ARBA00022553"/>
    </source>
</evidence>
<dbReference type="Proteomes" id="UP001056937">
    <property type="component" value="Chromosome 1"/>
</dbReference>
<dbReference type="InterPro" id="IPR035965">
    <property type="entry name" value="PAS-like_dom_sf"/>
</dbReference>
<evidence type="ECO:0000313" key="15">
    <source>
        <dbReference type="EMBL" id="USI73835.1"/>
    </source>
</evidence>
<evidence type="ECO:0000256" key="7">
    <source>
        <dbReference type="ARBA" id="ARBA00022741"/>
    </source>
</evidence>
<keyword evidence="7" id="KW-0547">Nucleotide-binding</keyword>
<dbReference type="PANTHER" id="PTHR41523:SF7">
    <property type="entry name" value="HISTIDINE KINASE"/>
    <property type="match status" value="1"/>
</dbReference>
<keyword evidence="4 12" id="KW-0597">Phosphoprotein</keyword>
<dbReference type="InterPro" id="IPR013654">
    <property type="entry name" value="PAS_2"/>
</dbReference>
<evidence type="ECO:0000313" key="16">
    <source>
        <dbReference type="Proteomes" id="UP001056937"/>
    </source>
</evidence>
<proteinExistence type="predicted"/>
<dbReference type="InterPro" id="IPR011006">
    <property type="entry name" value="CheY-like_superfamily"/>
</dbReference>
<evidence type="ECO:0000256" key="1">
    <source>
        <dbReference type="ARBA" id="ARBA00000085"/>
    </source>
</evidence>
<keyword evidence="9" id="KW-0067">ATP-binding</keyword>
<dbReference type="InterPro" id="IPR016132">
    <property type="entry name" value="Phyto_chromo_attachment"/>
</dbReference>